<gene>
    <name evidence="6" type="ORF">P3W85_32345</name>
</gene>
<sequence>MPKIAKPEMDTGRGLREAQWAFVTSRLAALEPSSANRHLQVVLPLPYSTGLRLSETVSLTTSDLEWVSLPHPGTREREEGWWLTMLGKHKHSKVRRVPVPNRVVAALSQYLVARGFAADPRDQREPVALLVHATDTAARAPWLKFAGAGAAAPLQPGTLYRQVKRFFQACARELTLVDARGAERLAAASTHWLRHTHISHGLVAGVPIEVMQQNAGHDSLATTTRYVTTEDARRMASLKRFLVQTESE</sequence>
<evidence type="ECO:0000313" key="7">
    <source>
        <dbReference type="Proteomes" id="UP001216674"/>
    </source>
</evidence>
<dbReference type="Gene3D" id="1.10.443.10">
    <property type="entry name" value="Intergrase catalytic core"/>
    <property type="match status" value="1"/>
</dbReference>
<comment type="caution">
    <text evidence="6">The sequence shown here is derived from an EMBL/GenBank/DDBJ whole genome shotgun (WGS) entry which is preliminary data.</text>
</comment>
<protein>
    <submittedName>
        <fullName evidence="6">Site-specific integrase</fullName>
    </submittedName>
</protein>
<dbReference type="CDD" id="cd00397">
    <property type="entry name" value="DNA_BRE_C"/>
    <property type="match status" value="1"/>
</dbReference>
<dbReference type="InterPro" id="IPR002104">
    <property type="entry name" value="Integrase_catalytic"/>
</dbReference>
<dbReference type="PANTHER" id="PTHR30349">
    <property type="entry name" value="PHAGE INTEGRASE-RELATED"/>
    <property type="match status" value="1"/>
</dbReference>
<reference evidence="6 7" key="1">
    <citation type="submission" date="2023-03" db="EMBL/GenBank/DDBJ databases">
        <title>Draft assemblies of triclosan tolerant bacteria isolated from returned activated sludge.</title>
        <authorList>
            <person name="Van Hamelsveld S."/>
        </authorList>
    </citation>
    <scope>NUCLEOTIDE SEQUENCE [LARGE SCALE GENOMIC DNA]</scope>
    <source>
        <strain evidence="6 7">GW210010_S58</strain>
    </source>
</reference>
<dbReference type="EMBL" id="JARJLM010000525">
    <property type="protein sequence ID" value="MDF3837600.1"/>
    <property type="molecule type" value="Genomic_DNA"/>
</dbReference>
<evidence type="ECO:0000256" key="4">
    <source>
        <dbReference type="ARBA" id="ARBA00023172"/>
    </source>
</evidence>
<keyword evidence="3" id="KW-0238">DNA-binding</keyword>
<keyword evidence="4" id="KW-0233">DNA recombination</keyword>
<dbReference type="PANTHER" id="PTHR30349:SF41">
    <property type="entry name" value="INTEGRASE_RECOMBINASE PROTEIN MJ0367-RELATED"/>
    <property type="match status" value="1"/>
</dbReference>
<proteinExistence type="inferred from homology"/>
<dbReference type="InterPro" id="IPR013762">
    <property type="entry name" value="Integrase-like_cat_sf"/>
</dbReference>
<dbReference type="PROSITE" id="PS51898">
    <property type="entry name" value="TYR_RECOMBINASE"/>
    <property type="match status" value="1"/>
</dbReference>
<evidence type="ECO:0000256" key="1">
    <source>
        <dbReference type="ARBA" id="ARBA00008857"/>
    </source>
</evidence>
<evidence type="ECO:0000313" key="6">
    <source>
        <dbReference type="EMBL" id="MDF3837600.1"/>
    </source>
</evidence>
<keyword evidence="2" id="KW-0229">DNA integration</keyword>
<evidence type="ECO:0000256" key="2">
    <source>
        <dbReference type="ARBA" id="ARBA00022908"/>
    </source>
</evidence>
<accession>A0ABT6AY96</accession>
<dbReference type="Pfam" id="PF00589">
    <property type="entry name" value="Phage_integrase"/>
    <property type="match status" value="1"/>
</dbReference>
<keyword evidence="7" id="KW-1185">Reference proteome</keyword>
<evidence type="ECO:0000259" key="5">
    <source>
        <dbReference type="PROSITE" id="PS51898"/>
    </source>
</evidence>
<evidence type="ECO:0000256" key="3">
    <source>
        <dbReference type="ARBA" id="ARBA00023125"/>
    </source>
</evidence>
<dbReference type="InterPro" id="IPR011010">
    <property type="entry name" value="DNA_brk_join_enz"/>
</dbReference>
<dbReference type="InterPro" id="IPR050090">
    <property type="entry name" value="Tyrosine_recombinase_XerCD"/>
</dbReference>
<name>A0ABT6AY96_9BURK</name>
<organism evidence="6 7">
    <name type="scientific">Cupriavidus basilensis</name>
    <dbReference type="NCBI Taxonomy" id="68895"/>
    <lineage>
        <taxon>Bacteria</taxon>
        <taxon>Pseudomonadati</taxon>
        <taxon>Pseudomonadota</taxon>
        <taxon>Betaproteobacteria</taxon>
        <taxon>Burkholderiales</taxon>
        <taxon>Burkholderiaceae</taxon>
        <taxon>Cupriavidus</taxon>
    </lineage>
</organism>
<dbReference type="SUPFAM" id="SSF56349">
    <property type="entry name" value="DNA breaking-rejoining enzymes"/>
    <property type="match status" value="1"/>
</dbReference>
<feature type="domain" description="Tyr recombinase" evidence="5">
    <location>
        <begin position="10"/>
        <end position="240"/>
    </location>
</feature>
<dbReference type="Proteomes" id="UP001216674">
    <property type="component" value="Unassembled WGS sequence"/>
</dbReference>
<dbReference type="RefSeq" id="WP_276267759.1">
    <property type="nucleotide sequence ID" value="NZ_JARJLM010000525.1"/>
</dbReference>
<comment type="similarity">
    <text evidence="1">Belongs to the 'phage' integrase family.</text>
</comment>